<dbReference type="InterPro" id="IPR008927">
    <property type="entry name" value="6-PGluconate_DH-like_C_sf"/>
</dbReference>
<feature type="domain" description="Phosphogluconate dehydrogenase NAD-binding putative C-terminal" evidence="3">
    <location>
        <begin position="199"/>
        <end position="267"/>
    </location>
</feature>
<organism evidence="4 5">
    <name type="scientific">Heliocybe sulcata</name>
    <dbReference type="NCBI Taxonomy" id="5364"/>
    <lineage>
        <taxon>Eukaryota</taxon>
        <taxon>Fungi</taxon>
        <taxon>Dikarya</taxon>
        <taxon>Basidiomycota</taxon>
        <taxon>Agaricomycotina</taxon>
        <taxon>Agaricomycetes</taxon>
        <taxon>Gloeophyllales</taxon>
        <taxon>Gloeophyllaceae</taxon>
        <taxon>Heliocybe</taxon>
    </lineage>
</organism>
<dbReference type="AlphaFoldDB" id="A0A5C3MUW7"/>
<dbReference type="STRING" id="5364.A0A5C3MUW7"/>
<dbReference type="InterPro" id="IPR013328">
    <property type="entry name" value="6PGD_dom2"/>
</dbReference>
<dbReference type="PANTHER" id="PTHR43580:SF2">
    <property type="entry name" value="CYTOKINE-LIKE NUCLEAR FACTOR N-PAC"/>
    <property type="match status" value="1"/>
</dbReference>
<dbReference type="InterPro" id="IPR036291">
    <property type="entry name" value="NAD(P)-bd_dom_sf"/>
</dbReference>
<dbReference type="Pfam" id="PF09130">
    <property type="entry name" value="DUF1932"/>
    <property type="match status" value="1"/>
</dbReference>
<dbReference type="EMBL" id="ML213518">
    <property type="protein sequence ID" value="TFK48615.1"/>
    <property type="molecule type" value="Genomic_DNA"/>
</dbReference>
<sequence length="302" mass="32000">MAPRIAVVAAGAMGAAVGKRLTSAGCTVFTTLEGRSSGTRKRAEDAGMQDATLSHIAKNADWVLSILPPSEAYAFAKSFLEVYPSGQTREVGFADCNAVSTGTIKRIRDLFEGTGIKFIDAGIIGGPPRENYDPTFYASADSEEVLNSFVELNKYGMKIKPLIGEGSGIGDASALKMSYAGIQKGLTGLTTTVILAAHASSPATAQALISEMSLSQPALLQRTTKSIPDMLPKAYRWVGEMEEISAFVGESGENNIHKGLASTFARVEKSLKGDNADVEVLKDFVERAKKVLAEREGGPDKT</sequence>
<evidence type="ECO:0000313" key="4">
    <source>
        <dbReference type="EMBL" id="TFK48615.1"/>
    </source>
</evidence>
<dbReference type="Proteomes" id="UP000305948">
    <property type="component" value="Unassembled WGS sequence"/>
</dbReference>
<dbReference type="Gene3D" id="3.40.50.720">
    <property type="entry name" value="NAD(P)-binding Rossmann-like Domain"/>
    <property type="match status" value="1"/>
</dbReference>
<dbReference type="SUPFAM" id="SSF51735">
    <property type="entry name" value="NAD(P)-binding Rossmann-fold domains"/>
    <property type="match status" value="1"/>
</dbReference>
<accession>A0A5C3MUW7</accession>
<gene>
    <name evidence="4" type="ORF">OE88DRAFT_1810063</name>
</gene>
<dbReference type="GO" id="GO:0050661">
    <property type="term" value="F:NADP binding"/>
    <property type="evidence" value="ECO:0007669"/>
    <property type="project" value="InterPro"/>
</dbReference>
<evidence type="ECO:0000259" key="2">
    <source>
        <dbReference type="Pfam" id="PF03446"/>
    </source>
</evidence>
<dbReference type="InterPro" id="IPR051265">
    <property type="entry name" value="HIBADH-related_NP60_sf"/>
</dbReference>
<keyword evidence="5" id="KW-1185">Reference proteome</keyword>
<evidence type="ECO:0000313" key="5">
    <source>
        <dbReference type="Proteomes" id="UP000305948"/>
    </source>
</evidence>
<dbReference type="Pfam" id="PF03446">
    <property type="entry name" value="NAD_binding_2"/>
    <property type="match status" value="1"/>
</dbReference>
<name>A0A5C3MUW7_9AGAM</name>
<dbReference type="PANTHER" id="PTHR43580">
    <property type="entry name" value="OXIDOREDUCTASE GLYR1-RELATED"/>
    <property type="match status" value="1"/>
</dbReference>
<proteinExistence type="inferred from homology"/>
<dbReference type="InterPro" id="IPR006115">
    <property type="entry name" value="6PGDH_NADP-bd"/>
</dbReference>
<feature type="domain" description="6-phosphogluconate dehydrogenase NADP-binding" evidence="2">
    <location>
        <begin position="4"/>
        <end position="159"/>
    </location>
</feature>
<reference evidence="4 5" key="1">
    <citation type="journal article" date="2019" name="Nat. Ecol. Evol.">
        <title>Megaphylogeny resolves global patterns of mushroom evolution.</title>
        <authorList>
            <person name="Varga T."/>
            <person name="Krizsan K."/>
            <person name="Foldi C."/>
            <person name="Dima B."/>
            <person name="Sanchez-Garcia M."/>
            <person name="Sanchez-Ramirez S."/>
            <person name="Szollosi G.J."/>
            <person name="Szarkandi J.G."/>
            <person name="Papp V."/>
            <person name="Albert L."/>
            <person name="Andreopoulos W."/>
            <person name="Angelini C."/>
            <person name="Antonin V."/>
            <person name="Barry K.W."/>
            <person name="Bougher N.L."/>
            <person name="Buchanan P."/>
            <person name="Buyck B."/>
            <person name="Bense V."/>
            <person name="Catcheside P."/>
            <person name="Chovatia M."/>
            <person name="Cooper J."/>
            <person name="Damon W."/>
            <person name="Desjardin D."/>
            <person name="Finy P."/>
            <person name="Geml J."/>
            <person name="Haridas S."/>
            <person name="Hughes K."/>
            <person name="Justo A."/>
            <person name="Karasinski D."/>
            <person name="Kautmanova I."/>
            <person name="Kiss B."/>
            <person name="Kocsube S."/>
            <person name="Kotiranta H."/>
            <person name="LaButti K.M."/>
            <person name="Lechner B.E."/>
            <person name="Liimatainen K."/>
            <person name="Lipzen A."/>
            <person name="Lukacs Z."/>
            <person name="Mihaltcheva S."/>
            <person name="Morgado L.N."/>
            <person name="Niskanen T."/>
            <person name="Noordeloos M.E."/>
            <person name="Ohm R.A."/>
            <person name="Ortiz-Santana B."/>
            <person name="Ovrebo C."/>
            <person name="Racz N."/>
            <person name="Riley R."/>
            <person name="Savchenko A."/>
            <person name="Shiryaev A."/>
            <person name="Soop K."/>
            <person name="Spirin V."/>
            <person name="Szebenyi C."/>
            <person name="Tomsovsky M."/>
            <person name="Tulloss R.E."/>
            <person name="Uehling J."/>
            <person name="Grigoriev I.V."/>
            <person name="Vagvolgyi C."/>
            <person name="Papp T."/>
            <person name="Martin F.M."/>
            <person name="Miettinen O."/>
            <person name="Hibbett D.S."/>
            <person name="Nagy L.G."/>
        </authorList>
    </citation>
    <scope>NUCLEOTIDE SEQUENCE [LARGE SCALE GENOMIC DNA]</scope>
    <source>
        <strain evidence="4 5">OMC1185</strain>
    </source>
</reference>
<dbReference type="OrthoDB" id="9988102at2759"/>
<dbReference type="SUPFAM" id="SSF48179">
    <property type="entry name" value="6-phosphogluconate dehydrogenase C-terminal domain-like"/>
    <property type="match status" value="1"/>
</dbReference>
<dbReference type="InterPro" id="IPR015814">
    <property type="entry name" value="Pgluconate_DH_NAD-bd_C"/>
</dbReference>
<evidence type="ECO:0000256" key="1">
    <source>
        <dbReference type="ARBA" id="ARBA00007598"/>
    </source>
</evidence>
<evidence type="ECO:0000259" key="3">
    <source>
        <dbReference type="Pfam" id="PF09130"/>
    </source>
</evidence>
<comment type="similarity">
    <text evidence="1">Belongs to the HIBADH-related family. NP60 subfamily.</text>
</comment>
<dbReference type="Gene3D" id="1.10.1040.10">
    <property type="entry name" value="N-(1-d-carboxylethyl)-l-norvaline Dehydrogenase, domain 2"/>
    <property type="match status" value="1"/>
</dbReference>
<protein>
    <submittedName>
        <fullName evidence="4">6-phosphogluconate dehydrogenase C-terminal domain-like protein</fullName>
    </submittedName>
</protein>